<dbReference type="Pfam" id="PF18360">
    <property type="entry name" value="hnRNP_Q_AcD"/>
    <property type="match status" value="1"/>
</dbReference>
<protein>
    <recommendedName>
        <fullName evidence="2">Heterogeneous nuclear ribonucleoprotein Q acidic domain-containing protein</fullName>
    </recommendedName>
</protein>
<evidence type="ECO:0000259" key="2">
    <source>
        <dbReference type="Pfam" id="PF18360"/>
    </source>
</evidence>
<accession>A0ABP0VAY4</accession>
<sequence length="201" mass="21565">MAGGDHDCDEDKEMQSEDTNSCVKSTTATAMVSNGEDSPPSTSTSPPIVSSSQLSSLTEMGIEASVAEKLVTLFTKGKLTIDDLDSRAIDALKQFKSEGAVEVLNQFDDSNLEHVSNKSAFLCGLMRTWRQKEKSAKMDGQRVWPQSASNAGNSGANNSSNSNNKSNNQKNATTSSSNSQQTQSGPDEEKIKAILERTGYK</sequence>
<dbReference type="Proteomes" id="UP001497444">
    <property type="component" value="Unassembled WGS sequence"/>
</dbReference>
<evidence type="ECO:0000256" key="1">
    <source>
        <dbReference type="SAM" id="MobiDB-lite"/>
    </source>
</evidence>
<feature type="compositionally biased region" description="Polar residues" evidence="1">
    <location>
        <begin position="17"/>
        <end position="36"/>
    </location>
</feature>
<feature type="compositionally biased region" description="Basic and acidic residues" evidence="1">
    <location>
        <begin position="187"/>
        <end position="201"/>
    </location>
</feature>
<evidence type="ECO:0000313" key="3">
    <source>
        <dbReference type="EMBL" id="CAK9250080.1"/>
    </source>
</evidence>
<evidence type="ECO:0000313" key="4">
    <source>
        <dbReference type="Proteomes" id="UP001497444"/>
    </source>
</evidence>
<name>A0ABP0VAY4_9BRYO</name>
<dbReference type="InterPro" id="IPR041337">
    <property type="entry name" value="hnRNP_Q_AcD"/>
</dbReference>
<reference evidence="3" key="1">
    <citation type="submission" date="2024-02" db="EMBL/GenBank/DDBJ databases">
        <authorList>
            <consortium name="ELIXIR-Norway"/>
            <consortium name="Elixir Norway"/>
        </authorList>
    </citation>
    <scope>NUCLEOTIDE SEQUENCE</scope>
</reference>
<feature type="region of interest" description="Disordered" evidence="1">
    <location>
        <begin position="134"/>
        <end position="201"/>
    </location>
</feature>
<comment type="caution">
    <text evidence="3">The sequence shown here is derived from an EMBL/GenBank/DDBJ whole genome shotgun (WGS) entry which is preliminary data.</text>
</comment>
<organism evidence="3 4">
    <name type="scientific">Sphagnum jensenii</name>
    <dbReference type="NCBI Taxonomy" id="128206"/>
    <lineage>
        <taxon>Eukaryota</taxon>
        <taxon>Viridiplantae</taxon>
        <taxon>Streptophyta</taxon>
        <taxon>Embryophyta</taxon>
        <taxon>Bryophyta</taxon>
        <taxon>Sphagnophytina</taxon>
        <taxon>Sphagnopsida</taxon>
        <taxon>Sphagnales</taxon>
        <taxon>Sphagnaceae</taxon>
        <taxon>Sphagnum</taxon>
    </lineage>
</organism>
<feature type="domain" description="Heterogeneous nuclear ribonucleoprotein Q acidic" evidence="2">
    <location>
        <begin position="62"/>
        <end position="130"/>
    </location>
</feature>
<feature type="region of interest" description="Disordered" evidence="1">
    <location>
        <begin position="1"/>
        <end position="57"/>
    </location>
</feature>
<feature type="compositionally biased region" description="Low complexity" evidence="1">
    <location>
        <begin position="146"/>
        <end position="185"/>
    </location>
</feature>
<gene>
    <name evidence="3" type="ORF">CSSPJE1EN1_LOCUS25458</name>
</gene>
<dbReference type="EMBL" id="CAXAQS010000103">
    <property type="protein sequence ID" value="CAK9250080.1"/>
    <property type="molecule type" value="Genomic_DNA"/>
</dbReference>
<feature type="compositionally biased region" description="Low complexity" evidence="1">
    <location>
        <begin position="38"/>
        <end position="57"/>
    </location>
</feature>
<proteinExistence type="predicted"/>
<keyword evidence="4" id="KW-1185">Reference proteome</keyword>